<name>X1LNJ1_9ZZZZ</name>
<proteinExistence type="predicted"/>
<sequence>MHQYILQRHSIRSTIQKIQNFYTAEAGIKKALYYIKEEKGINWRTGTLLANEPIKDTIFW</sequence>
<dbReference type="EMBL" id="BARV01010054">
    <property type="protein sequence ID" value="GAI07396.1"/>
    <property type="molecule type" value="Genomic_DNA"/>
</dbReference>
<reference evidence="1" key="1">
    <citation type="journal article" date="2014" name="Front. Microbiol.">
        <title>High frequency of phylogenetically diverse reductive dehalogenase-homologous genes in deep subseafloor sedimentary metagenomes.</title>
        <authorList>
            <person name="Kawai M."/>
            <person name="Futagami T."/>
            <person name="Toyoda A."/>
            <person name="Takaki Y."/>
            <person name="Nishi S."/>
            <person name="Hori S."/>
            <person name="Arai W."/>
            <person name="Tsubouchi T."/>
            <person name="Morono Y."/>
            <person name="Uchiyama I."/>
            <person name="Ito T."/>
            <person name="Fujiyama A."/>
            <person name="Inagaki F."/>
            <person name="Takami H."/>
        </authorList>
    </citation>
    <scope>NUCLEOTIDE SEQUENCE</scope>
    <source>
        <strain evidence="1">Expedition CK06-06</strain>
    </source>
</reference>
<evidence type="ECO:0000313" key="1">
    <source>
        <dbReference type="EMBL" id="GAI07396.1"/>
    </source>
</evidence>
<gene>
    <name evidence="1" type="ORF">S06H3_19604</name>
</gene>
<comment type="caution">
    <text evidence="1">The sequence shown here is derived from an EMBL/GenBank/DDBJ whole genome shotgun (WGS) entry which is preliminary data.</text>
</comment>
<accession>X1LNJ1</accession>
<organism evidence="1">
    <name type="scientific">marine sediment metagenome</name>
    <dbReference type="NCBI Taxonomy" id="412755"/>
    <lineage>
        <taxon>unclassified sequences</taxon>
        <taxon>metagenomes</taxon>
        <taxon>ecological metagenomes</taxon>
    </lineage>
</organism>
<dbReference type="AlphaFoldDB" id="X1LNJ1"/>
<feature type="non-terminal residue" evidence="1">
    <location>
        <position position="60"/>
    </location>
</feature>
<protein>
    <submittedName>
        <fullName evidence="1">Uncharacterized protein</fullName>
    </submittedName>
</protein>